<dbReference type="GeneID" id="30170403"/>
<dbReference type="PANTHER" id="PTHR42977:SF3">
    <property type="entry name" value="AB HYDROLASE-1 DOMAIN-CONTAINING PROTEIN"/>
    <property type="match status" value="1"/>
</dbReference>
<reference evidence="4" key="4">
    <citation type="submission" date="2024-02" db="EMBL/GenBank/DDBJ databases">
        <title>Comparative genomics of Cryptococcus and Kwoniella reveals pathogenesis evolution and contrasting modes of karyotype evolution via chromosome fusion or intercentromeric recombination.</title>
        <authorList>
            <person name="Coelho M.A."/>
            <person name="David-Palma M."/>
            <person name="Shea T."/>
            <person name="Bowers K."/>
            <person name="McGinley-Smith S."/>
            <person name="Mohammad A.W."/>
            <person name="Gnirke A."/>
            <person name="Yurkov A.M."/>
            <person name="Nowrousian M."/>
            <person name="Sun S."/>
            <person name="Cuomo C.A."/>
            <person name="Heitman J."/>
        </authorList>
    </citation>
    <scope>NUCLEOTIDE SEQUENCE</scope>
    <source>
        <strain evidence="4">CBS 10737</strain>
    </source>
</reference>
<dbReference type="InterPro" id="IPR000639">
    <property type="entry name" value="Epox_hydrolase-like"/>
</dbReference>
<evidence type="ECO:0000313" key="5">
    <source>
        <dbReference type="Proteomes" id="UP000094020"/>
    </source>
</evidence>
<dbReference type="PRINTS" id="PR00412">
    <property type="entry name" value="EPOXHYDRLASE"/>
</dbReference>
<protein>
    <recommendedName>
        <fullName evidence="2">AB hydrolase-1 domain-containing protein</fullName>
    </recommendedName>
</protein>
<dbReference type="Gene3D" id="3.40.50.1820">
    <property type="entry name" value="alpha/beta hydrolase"/>
    <property type="match status" value="1"/>
</dbReference>
<evidence type="ECO:0000313" key="3">
    <source>
        <dbReference type="EMBL" id="OCF51320.1"/>
    </source>
</evidence>
<dbReference type="STRING" id="1296096.A0A1B9I702"/>
<dbReference type="OrthoDB" id="6431331at2759"/>
<evidence type="ECO:0000313" key="4">
    <source>
        <dbReference type="EMBL" id="WWC70552.1"/>
    </source>
</evidence>
<evidence type="ECO:0000256" key="1">
    <source>
        <dbReference type="ARBA" id="ARBA00022801"/>
    </source>
</evidence>
<dbReference type="KEGG" id="kpin:30170403"/>
<dbReference type="EMBL" id="CP144524">
    <property type="protein sequence ID" value="WWC70552.1"/>
    <property type="molecule type" value="Genomic_DNA"/>
</dbReference>
<name>A0A1B9I702_9TREE</name>
<dbReference type="SUPFAM" id="SSF53474">
    <property type="entry name" value="alpha/beta-Hydrolases"/>
    <property type="match status" value="1"/>
</dbReference>
<dbReference type="PANTHER" id="PTHR42977">
    <property type="entry name" value="HYDROLASE-RELATED"/>
    <property type="match status" value="1"/>
</dbReference>
<sequence length="289" mass="32813">MTTYHTAQLTNGFNVFYQEAGSRSSNPTLLLLHGFPSSSNQFRQLIPLLADKYHIIAPDLPAFGLTTVPDNFVASFAQIANVILELLDHLKIESVITYTFDYGAPTAYRLALLRPRLVKGLIAQNGNAYEEGLASWWDPVKVYWKTEKGSDEWKQSRKILTGALSLDSVKGQYLDGLSEDLASKVDAYAYTLDYISNLTGEQKIERQLDLFYDYQKNVELYPQFQQFFRNSQIPALVVWGGRDEIFPTPGALAYKKDLPNAKVKIIEDGTHFLLETHVKQVAKEIREFF</sequence>
<dbReference type="Proteomes" id="UP000094020">
    <property type="component" value="Chromosome 6"/>
</dbReference>
<feature type="domain" description="AB hydrolase-1" evidence="2">
    <location>
        <begin position="27"/>
        <end position="277"/>
    </location>
</feature>
<dbReference type="InterPro" id="IPR051340">
    <property type="entry name" value="Haloalkane_dehalogenase"/>
</dbReference>
<reference evidence="4" key="2">
    <citation type="submission" date="2013-07" db="EMBL/GenBank/DDBJ databases">
        <authorList>
            <consortium name="The Broad Institute Genome Sequencing Platform"/>
            <person name="Cuomo C."/>
            <person name="Litvintseva A."/>
            <person name="Chen Y."/>
            <person name="Heitman J."/>
            <person name="Sun S."/>
            <person name="Springer D."/>
            <person name="Dromer F."/>
            <person name="Young S.K."/>
            <person name="Zeng Q."/>
            <person name="Gargeya S."/>
            <person name="Fitzgerald M."/>
            <person name="Abouelleil A."/>
            <person name="Alvarado L."/>
            <person name="Berlin A.M."/>
            <person name="Chapman S.B."/>
            <person name="Dewar J."/>
            <person name="Goldberg J."/>
            <person name="Griggs A."/>
            <person name="Gujja S."/>
            <person name="Hansen M."/>
            <person name="Howarth C."/>
            <person name="Imamovic A."/>
            <person name="Larimer J."/>
            <person name="McCowan C."/>
            <person name="Murphy C."/>
            <person name="Pearson M."/>
            <person name="Priest M."/>
            <person name="Roberts A."/>
            <person name="Saif S."/>
            <person name="Shea T."/>
            <person name="Sykes S."/>
            <person name="Wortman J."/>
            <person name="Nusbaum C."/>
            <person name="Birren B."/>
        </authorList>
    </citation>
    <scope>NUCLEOTIDE SEQUENCE</scope>
    <source>
        <strain evidence="4">CBS 10737</strain>
    </source>
</reference>
<dbReference type="Pfam" id="PF00561">
    <property type="entry name" value="Abhydrolase_1"/>
    <property type="match status" value="1"/>
</dbReference>
<keyword evidence="5" id="KW-1185">Reference proteome</keyword>
<dbReference type="InterPro" id="IPR029058">
    <property type="entry name" value="AB_hydrolase_fold"/>
</dbReference>
<dbReference type="RefSeq" id="XP_019012539.1">
    <property type="nucleotide sequence ID" value="XM_019153799.1"/>
</dbReference>
<gene>
    <name evidence="3" type="ORF">I206_02034</name>
    <name evidence="4" type="ORF">I206_104503</name>
</gene>
<dbReference type="InterPro" id="IPR000073">
    <property type="entry name" value="AB_hydrolase_1"/>
</dbReference>
<organism evidence="3">
    <name type="scientific">Kwoniella pini CBS 10737</name>
    <dbReference type="NCBI Taxonomy" id="1296096"/>
    <lineage>
        <taxon>Eukaryota</taxon>
        <taxon>Fungi</taxon>
        <taxon>Dikarya</taxon>
        <taxon>Basidiomycota</taxon>
        <taxon>Agaricomycotina</taxon>
        <taxon>Tremellomycetes</taxon>
        <taxon>Tremellales</taxon>
        <taxon>Cryptococcaceae</taxon>
        <taxon>Kwoniella</taxon>
    </lineage>
</organism>
<keyword evidence="1" id="KW-0378">Hydrolase</keyword>
<reference evidence="3" key="1">
    <citation type="submission" date="2013-07" db="EMBL/GenBank/DDBJ databases">
        <title>The Genome Sequence of Cryptococcus pinus CBS10737.</title>
        <authorList>
            <consortium name="The Broad Institute Genome Sequencing Platform"/>
            <person name="Cuomo C."/>
            <person name="Litvintseva A."/>
            <person name="Chen Y."/>
            <person name="Heitman J."/>
            <person name="Sun S."/>
            <person name="Springer D."/>
            <person name="Dromer F."/>
            <person name="Young S.K."/>
            <person name="Zeng Q."/>
            <person name="Gargeya S."/>
            <person name="Fitzgerald M."/>
            <person name="Abouelleil A."/>
            <person name="Alvarado L."/>
            <person name="Berlin A.M."/>
            <person name="Chapman S.B."/>
            <person name="Dewar J."/>
            <person name="Goldberg J."/>
            <person name="Griggs A."/>
            <person name="Gujja S."/>
            <person name="Hansen M."/>
            <person name="Howarth C."/>
            <person name="Imamovic A."/>
            <person name="Larimer J."/>
            <person name="McCowan C."/>
            <person name="Murphy C."/>
            <person name="Pearson M."/>
            <person name="Priest M."/>
            <person name="Roberts A."/>
            <person name="Saif S."/>
            <person name="Shea T."/>
            <person name="Sykes S."/>
            <person name="Wortman J."/>
            <person name="Nusbaum C."/>
            <person name="Birren B."/>
        </authorList>
    </citation>
    <scope>NUCLEOTIDE SEQUENCE [LARGE SCALE GENOMIC DNA]</scope>
    <source>
        <strain evidence="3">CBS 10737</strain>
    </source>
</reference>
<dbReference type="AlphaFoldDB" id="A0A1B9I702"/>
<accession>A0A1B9I702</accession>
<reference evidence="3" key="3">
    <citation type="submission" date="2016-07" db="EMBL/GenBank/DDBJ databases">
        <title>Evolution of pathogenesis and genome organization in the Tremellales.</title>
        <authorList>
            <person name="Cuomo C."/>
            <person name="Litvintseva A."/>
            <person name="Heitman J."/>
            <person name="Chen Y."/>
            <person name="Sun S."/>
            <person name="Springer D."/>
            <person name="Dromer F."/>
            <person name="Young S."/>
            <person name="Zeng Q."/>
            <person name="Chapman S."/>
            <person name="Gujja S."/>
            <person name="Saif S."/>
            <person name="Birren B."/>
        </authorList>
    </citation>
    <scope>NUCLEOTIDE SEQUENCE</scope>
    <source>
        <strain evidence="3">CBS 10737</strain>
    </source>
</reference>
<evidence type="ECO:0000259" key="2">
    <source>
        <dbReference type="Pfam" id="PF00561"/>
    </source>
</evidence>
<dbReference type="EMBL" id="KV700115">
    <property type="protein sequence ID" value="OCF51320.1"/>
    <property type="molecule type" value="Genomic_DNA"/>
</dbReference>
<proteinExistence type="predicted"/>
<dbReference type="GO" id="GO:0004301">
    <property type="term" value="F:epoxide hydrolase activity"/>
    <property type="evidence" value="ECO:0007669"/>
    <property type="project" value="TreeGrafter"/>
</dbReference>